<protein>
    <submittedName>
        <fullName evidence="1">Uncharacterized protein</fullName>
    </submittedName>
</protein>
<accession>A0AAQ3NAT0</accession>
<dbReference type="AlphaFoldDB" id="A0AAQ3NAT0"/>
<name>A0AAQ3NAT0_VIGMU</name>
<keyword evidence="2" id="KW-1185">Reference proteome</keyword>
<sequence>MSAVISNPSGRSVHCSENFKRKSLEYFLPVTAIPSIKCSVSSKTSSFGVDMSAASSQSSSSALFCLDCLSATSSNCATSVGNGSKFPEAESLSVFSALITDSFFSSGPLYAL</sequence>
<evidence type="ECO:0000313" key="1">
    <source>
        <dbReference type="EMBL" id="WVZ06585.1"/>
    </source>
</evidence>
<gene>
    <name evidence="1" type="ORF">V8G54_019931</name>
</gene>
<dbReference type="EMBL" id="CP144695">
    <property type="protein sequence ID" value="WVZ06585.1"/>
    <property type="molecule type" value="Genomic_DNA"/>
</dbReference>
<dbReference type="Proteomes" id="UP001374535">
    <property type="component" value="Chromosome 6"/>
</dbReference>
<evidence type="ECO:0000313" key="2">
    <source>
        <dbReference type="Proteomes" id="UP001374535"/>
    </source>
</evidence>
<proteinExistence type="predicted"/>
<organism evidence="1 2">
    <name type="scientific">Vigna mungo</name>
    <name type="common">Black gram</name>
    <name type="synonym">Phaseolus mungo</name>
    <dbReference type="NCBI Taxonomy" id="3915"/>
    <lineage>
        <taxon>Eukaryota</taxon>
        <taxon>Viridiplantae</taxon>
        <taxon>Streptophyta</taxon>
        <taxon>Embryophyta</taxon>
        <taxon>Tracheophyta</taxon>
        <taxon>Spermatophyta</taxon>
        <taxon>Magnoliopsida</taxon>
        <taxon>eudicotyledons</taxon>
        <taxon>Gunneridae</taxon>
        <taxon>Pentapetalae</taxon>
        <taxon>rosids</taxon>
        <taxon>fabids</taxon>
        <taxon>Fabales</taxon>
        <taxon>Fabaceae</taxon>
        <taxon>Papilionoideae</taxon>
        <taxon>50 kb inversion clade</taxon>
        <taxon>NPAAA clade</taxon>
        <taxon>indigoferoid/millettioid clade</taxon>
        <taxon>Phaseoleae</taxon>
        <taxon>Vigna</taxon>
    </lineage>
</organism>
<reference evidence="1 2" key="1">
    <citation type="journal article" date="2023" name="Life. Sci Alliance">
        <title>Evolutionary insights into 3D genome organization and epigenetic landscape of Vigna mungo.</title>
        <authorList>
            <person name="Junaid A."/>
            <person name="Singh B."/>
            <person name="Bhatia S."/>
        </authorList>
    </citation>
    <scope>NUCLEOTIDE SEQUENCE [LARGE SCALE GENOMIC DNA]</scope>
    <source>
        <strain evidence="1">Urdbean</strain>
    </source>
</reference>